<evidence type="ECO:0000313" key="2">
    <source>
        <dbReference type="EMBL" id="KAJ9596995.1"/>
    </source>
</evidence>
<dbReference type="EMBL" id="JASPKZ010001950">
    <property type="protein sequence ID" value="KAJ9596995.1"/>
    <property type="molecule type" value="Genomic_DNA"/>
</dbReference>
<reference evidence="2" key="1">
    <citation type="journal article" date="2023" name="IScience">
        <title>Live-bearing cockroach genome reveals convergent evolutionary mechanisms linked to viviparity in insects and beyond.</title>
        <authorList>
            <person name="Fouks B."/>
            <person name="Harrison M.C."/>
            <person name="Mikhailova A.A."/>
            <person name="Marchal E."/>
            <person name="English S."/>
            <person name="Carruthers M."/>
            <person name="Jennings E.C."/>
            <person name="Chiamaka E.L."/>
            <person name="Frigard R.A."/>
            <person name="Pippel M."/>
            <person name="Attardo G.M."/>
            <person name="Benoit J.B."/>
            <person name="Bornberg-Bauer E."/>
            <person name="Tobe S.S."/>
        </authorList>
    </citation>
    <scope>NUCLEOTIDE SEQUENCE</scope>
    <source>
        <strain evidence="2">Stay&amp;Tobe</strain>
    </source>
</reference>
<sequence length="112" mass="13125">SIIVLLFSTQITFVDVFISFIYALIVNLQMVRLLLAFVLVCQRVDCFIWQRIFKCSEFSWNVNSECSGGKLVQCNVRKIILALPKMTGRTTLVLESIVMMMMPLMFVYFFYW</sequence>
<feature type="non-terminal residue" evidence="2">
    <location>
        <position position="112"/>
    </location>
</feature>
<keyword evidence="1" id="KW-1133">Transmembrane helix</keyword>
<name>A0AAD8EN78_DIPPU</name>
<comment type="caution">
    <text evidence="2">The sequence shown here is derived from an EMBL/GenBank/DDBJ whole genome shotgun (WGS) entry which is preliminary data.</text>
</comment>
<accession>A0AAD8EN78</accession>
<organism evidence="2 3">
    <name type="scientific">Diploptera punctata</name>
    <name type="common">Pacific beetle cockroach</name>
    <dbReference type="NCBI Taxonomy" id="6984"/>
    <lineage>
        <taxon>Eukaryota</taxon>
        <taxon>Metazoa</taxon>
        <taxon>Ecdysozoa</taxon>
        <taxon>Arthropoda</taxon>
        <taxon>Hexapoda</taxon>
        <taxon>Insecta</taxon>
        <taxon>Pterygota</taxon>
        <taxon>Neoptera</taxon>
        <taxon>Polyneoptera</taxon>
        <taxon>Dictyoptera</taxon>
        <taxon>Blattodea</taxon>
        <taxon>Blaberoidea</taxon>
        <taxon>Blaberidae</taxon>
        <taxon>Diplopterinae</taxon>
        <taxon>Diploptera</taxon>
    </lineage>
</organism>
<dbReference type="Proteomes" id="UP001233999">
    <property type="component" value="Unassembled WGS sequence"/>
</dbReference>
<keyword evidence="1" id="KW-0472">Membrane</keyword>
<gene>
    <name evidence="2" type="ORF">L9F63_011977</name>
</gene>
<protein>
    <submittedName>
        <fullName evidence="2">Uncharacterized protein</fullName>
    </submittedName>
</protein>
<proteinExistence type="predicted"/>
<dbReference type="AlphaFoldDB" id="A0AAD8EN78"/>
<feature type="transmembrane region" description="Helical" evidence="1">
    <location>
        <begin position="92"/>
        <end position="111"/>
    </location>
</feature>
<keyword evidence="3" id="KW-1185">Reference proteome</keyword>
<feature type="non-terminal residue" evidence="2">
    <location>
        <position position="1"/>
    </location>
</feature>
<keyword evidence="1" id="KW-0812">Transmembrane</keyword>
<evidence type="ECO:0000256" key="1">
    <source>
        <dbReference type="SAM" id="Phobius"/>
    </source>
</evidence>
<reference evidence="2" key="2">
    <citation type="submission" date="2023-05" db="EMBL/GenBank/DDBJ databases">
        <authorList>
            <person name="Fouks B."/>
        </authorList>
    </citation>
    <scope>NUCLEOTIDE SEQUENCE</scope>
    <source>
        <strain evidence="2">Stay&amp;Tobe</strain>
        <tissue evidence="2">Testes</tissue>
    </source>
</reference>
<evidence type="ECO:0000313" key="3">
    <source>
        <dbReference type="Proteomes" id="UP001233999"/>
    </source>
</evidence>